<dbReference type="PANTHER" id="PTHR36111">
    <property type="entry name" value="INNER MEMBRANE PROTEIN-RELATED"/>
    <property type="match status" value="1"/>
</dbReference>
<name>A0A2T3FSW1_9FIRM</name>
<dbReference type="InterPro" id="IPR007563">
    <property type="entry name" value="DUF554"/>
</dbReference>
<feature type="transmembrane region" description="Helical" evidence="1">
    <location>
        <begin position="6"/>
        <end position="23"/>
    </location>
</feature>
<sequence length="237" mass="25294">MFGLGTLVNTISVVVGGIIGLLFKNGLKNRYQETIMQGIGLAVLFVGISGAMTGMLKISKSIIESTGSLILVLSLCFGALIGEFINIEKRIEQFGFYLKSKVKSNDSKFIEGFVSTSLVICVGAMAIVGSFQDGLLHDPSVLISKAVMDFVIVMVFASTLGVGTIFSAIPIFVYQGLLTVCASFLAPYFTTTMISNISFVGSVLIFAVGTNLCFHTKIKVGNLLPAVFMPLLLALFM</sequence>
<dbReference type="RefSeq" id="WP_106988488.1">
    <property type="nucleotide sequence ID" value="NZ_DBGDQT010000132.1"/>
</dbReference>
<feature type="transmembrane region" description="Helical" evidence="1">
    <location>
        <begin position="185"/>
        <end position="208"/>
    </location>
</feature>
<dbReference type="EMBL" id="PYLP01000015">
    <property type="protein sequence ID" value="PST38368.1"/>
    <property type="molecule type" value="Genomic_DNA"/>
</dbReference>
<evidence type="ECO:0000256" key="1">
    <source>
        <dbReference type="SAM" id="Phobius"/>
    </source>
</evidence>
<dbReference type="GeneID" id="77471482"/>
<feature type="transmembrane region" description="Helical" evidence="1">
    <location>
        <begin position="35"/>
        <end position="56"/>
    </location>
</feature>
<keyword evidence="1" id="KW-1133">Transmembrane helix</keyword>
<proteinExistence type="predicted"/>
<evidence type="ECO:0000313" key="3">
    <source>
        <dbReference type="Proteomes" id="UP000241201"/>
    </source>
</evidence>
<feature type="transmembrane region" description="Helical" evidence="1">
    <location>
        <begin position="68"/>
        <end position="88"/>
    </location>
</feature>
<comment type="caution">
    <text evidence="2">The sequence shown here is derived from an EMBL/GenBank/DDBJ whole genome shotgun (WGS) entry which is preliminary data.</text>
</comment>
<dbReference type="Pfam" id="PF04474">
    <property type="entry name" value="DUF554"/>
    <property type="match status" value="1"/>
</dbReference>
<protein>
    <submittedName>
        <fullName evidence="2">DUF554 domain-containing protein</fullName>
    </submittedName>
</protein>
<keyword evidence="3" id="KW-1185">Reference proteome</keyword>
<organism evidence="2 3">
    <name type="scientific">Faecalibacillus faecis</name>
    <dbReference type="NCBI Taxonomy" id="1982628"/>
    <lineage>
        <taxon>Bacteria</taxon>
        <taxon>Bacillati</taxon>
        <taxon>Bacillota</taxon>
        <taxon>Erysipelotrichia</taxon>
        <taxon>Erysipelotrichales</taxon>
        <taxon>Coprobacillaceae</taxon>
        <taxon>Faecalibacillus</taxon>
    </lineage>
</organism>
<feature type="transmembrane region" description="Helical" evidence="1">
    <location>
        <begin position="151"/>
        <end position="173"/>
    </location>
</feature>
<dbReference type="Proteomes" id="UP000241201">
    <property type="component" value="Unassembled WGS sequence"/>
</dbReference>
<dbReference type="AlphaFoldDB" id="A0A2T3FSW1"/>
<dbReference type="PANTHER" id="PTHR36111:SF2">
    <property type="entry name" value="INNER MEMBRANE PROTEIN"/>
    <property type="match status" value="1"/>
</dbReference>
<reference evidence="3" key="1">
    <citation type="submission" date="2018-03" db="EMBL/GenBank/DDBJ databases">
        <title>Lachnoclostridium SNUG30370 gen.nov., sp.nov., isolated from human faeces.</title>
        <authorList>
            <person name="Seo B."/>
            <person name="Jeon K."/>
            <person name="Ko G."/>
        </authorList>
    </citation>
    <scope>NUCLEOTIDE SEQUENCE [LARGE SCALE GENOMIC DNA]</scope>
    <source>
        <strain evidence="3">SNUG30370</strain>
    </source>
</reference>
<accession>A0A2T3FSW1</accession>
<keyword evidence="1" id="KW-0812">Transmembrane</keyword>
<feature type="transmembrane region" description="Helical" evidence="1">
    <location>
        <begin position="220"/>
        <end position="236"/>
    </location>
</feature>
<gene>
    <name evidence="2" type="ORF">C7U55_10295</name>
</gene>
<keyword evidence="1" id="KW-0472">Membrane</keyword>
<evidence type="ECO:0000313" key="2">
    <source>
        <dbReference type="EMBL" id="PST38368.1"/>
    </source>
</evidence>
<feature type="transmembrane region" description="Helical" evidence="1">
    <location>
        <begin position="109"/>
        <end position="131"/>
    </location>
</feature>